<dbReference type="Pfam" id="PF00583">
    <property type="entry name" value="Acetyltransf_1"/>
    <property type="match status" value="1"/>
</dbReference>
<dbReference type="Proteomes" id="UP001162131">
    <property type="component" value="Unassembled WGS sequence"/>
</dbReference>
<dbReference type="PANTHER" id="PTHR45896">
    <property type="entry name" value="N-ALPHA-ACETYLTRANSFERASE 30"/>
    <property type="match status" value="1"/>
</dbReference>
<dbReference type="CDD" id="cd04301">
    <property type="entry name" value="NAT_SF"/>
    <property type="match status" value="1"/>
</dbReference>
<proteinExistence type="inferred from homology"/>
<keyword evidence="6" id="KW-1185">Reference proteome</keyword>
<organism evidence="5 6">
    <name type="scientific">Blepharisma stoltei</name>
    <dbReference type="NCBI Taxonomy" id="1481888"/>
    <lineage>
        <taxon>Eukaryota</taxon>
        <taxon>Sar</taxon>
        <taxon>Alveolata</taxon>
        <taxon>Ciliophora</taxon>
        <taxon>Postciliodesmatophora</taxon>
        <taxon>Heterotrichea</taxon>
        <taxon>Heterotrichida</taxon>
        <taxon>Blepharismidae</taxon>
        <taxon>Blepharisma</taxon>
    </lineage>
</organism>
<dbReference type="GO" id="GO:0004596">
    <property type="term" value="F:protein-N-terminal amino-acid acetyltransferase activity"/>
    <property type="evidence" value="ECO:0007669"/>
    <property type="project" value="InterPro"/>
</dbReference>
<reference evidence="5" key="1">
    <citation type="submission" date="2021-09" db="EMBL/GenBank/DDBJ databases">
        <authorList>
            <consortium name="AG Swart"/>
            <person name="Singh M."/>
            <person name="Singh A."/>
            <person name="Seah K."/>
            <person name="Emmerich C."/>
        </authorList>
    </citation>
    <scope>NUCLEOTIDE SEQUENCE</scope>
    <source>
        <strain evidence="5">ATCC30299</strain>
    </source>
</reference>
<protein>
    <recommendedName>
        <fullName evidence="4">N-acetyltransferase domain-containing protein</fullName>
    </recommendedName>
</protein>
<dbReference type="PANTHER" id="PTHR45896:SF1">
    <property type="entry name" value="N-ALPHA-ACETYLTRANSFERASE 30"/>
    <property type="match status" value="1"/>
</dbReference>
<feature type="domain" description="N-acetyltransferase" evidence="4">
    <location>
        <begin position="3"/>
        <end position="151"/>
    </location>
</feature>
<dbReference type="InterPro" id="IPR044542">
    <property type="entry name" value="NAA30-like"/>
</dbReference>
<name>A0AAU9IM35_9CILI</name>
<dbReference type="InterPro" id="IPR000182">
    <property type="entry name" value="GNAT_dom"/>
</dbReference>
<evidence type="ECO:0000313" key="5">
    <source>
        <dbReference type="EMBL" id="CAG9314518.1"/>
    </source>
</evidence>
<dbReference type="EMBL" id="CAJZBQ010000012">
    <property type="protein sequence ID" value="CAG9314518.1"/>
    <property type="molecule type" value="Genomic_DNA"/>
</dbReference>
<evidence type="ECO:0000256" key="2">
    <source>
        <dbReference type="ARBA" id="ARBA00023315"/>
    </source>
</evidence>
<dbReference type="Gene3D" id="3.40.630.30">
    <property type="match status" value="1"/>
</dbReference>
<dbReference type="SUPFAM" id="SSF55729">
    <property type="entry name" value="Acyl-CoA N-acyltransferases (Nat)"/>
    <property type="match status" value="1"/>
</dbReference>
<dbReference type="PROSITE" id="PS51186">
    <property type="entry name" value="GNAT"/>
    <property type="match status" value="1"/>
</dbReference>
<accession>A0AAU9IM35</accession>
<comment type="similarity">
    <text evidence="3">Belongs to the acetyltransferase family. MAK3 subfamily.</text>
</comment>
<dbReference type="GO" id="GO:0031417">
    <property type="term" value="C:NatC complex"/>
    <property type="evidence" value="ECO:0007669"/>
    <property type="project" value="TreeGrafter"/>
</dbReference>
<gene>
    <name evidence="5" type="ORF">BSTOLATCC_MIC11520</name>
</gene>
<evidence type="ECO:0000256" key="1">
    <source>
        <dbReference type="ARBA" id="ARBA00022679"/>
    </source>
</evidence>
<evidence type="ECO:0000259" key="4">
    <source>
        <dbReference type="PROSITE" id="PS51186"/>
    </source>
</evidence>
<evidence type="ECO:0000313" key="6">
    <source>
        <dbReference type="Proteomes" id="UP001162131"/>
    </source>
</evidence>
<comment type="caution">
    <text evidence="5">The sequence shown here is derived from an EMBL/GenBank/DDBJ whole genome shotgun (WGS) entry which is preliminary data.</text>
</comment>
<keyword evidence="2" id="KW-0012">Acyltransferase</keyword>
<evidence type="ECO:0000256" key="3">
    <source>
        <dbReference type="ARBA" id="ARBA00024025"/>
    </source>
</evidence>
<dbReference type="InterPro" id="IPR016181">
    <property type="entry name" value="Acyl_CoA_acyltransferase"/>
</dbReference>
<keyword evidence="1" id="KW-0808">Transferase</keyword>
<dbReference type="AlphaFoldDB" id="A0AAU9IM35"/>
<sequence>MEIEYKPYTEESQLTDIMRMIDAELSEPYSIFTYRYFLYAWPHLSILTYKENELIGVIVCKAEEHKKVMRGYIAMLAVKQEYRRQGIGKELVAKAIQKMKDDGVEEVTLEAESTNSAALRLYEGFGFVRDKRLQAYYLNGNDAFRLKLWLK</sequence>